<name>A0A6J6WP17_9ZZZZ</name>
<gene>
    <name evidence="1" type="ORF">UFOPK2880_01777</name>
</gene>
<organism evidence="1">
    <name type="scientific">freshwater metagenome</name>
    <dbReference type="NCBI Taxonomy" id="449393"/>
    <lineage>
        <taxon>unclassified sequences</taxon>
        <taxon>metagenomes</taxon>
        <taxon>ecological metagenomes</taxon>
    </lineage>
</organism>
<protein>
    <submittedName>
        <fullName evidence="1">Unannotated protein</fullName>
    </submittedName>
</protein>
<sequence length="161" mass="16976">MLVLARSRPARYRCADFKAISNCANVSGSVANASRTRFSAARRSSTFFSLRMTGLSLLAAPRIVSTSEVTKVGLVSHVSERISHSLGPRLPNSRMNAANFSAYSLESFDKRESSHITRLGAAESTSPMAVINVSANDGSPKAAAIAPSAPGPIEVPAVISR</sequence>
<dbReference type="EMBL" id="CAEZZP010000165">
    <property type="protein sequence ID" value="CAB4787001.1"/>
    <property type="molecule type" value="Genomic_DNA"/>
</dbReference>
<evidence type="ECO:0000313" key="1">
    <source>
        <dbReference type="EMBL" id="CAB4787001.1"/>
    </source>
</evidence>
<accession>A0A6J6WP17</accession>
<reference evidence="1" key="1">
    <citation type="submission" date="2020-05" db="EMBL/GenBank/DDBJ databases">
        <authorList>
            <person name="Chiriac C."/>
            <person name="Salcher M."/>
            <person name="Ghai R."/>
            <person name="Kavagutti S V."/>
        </authorList>
    </citation>
    <scope>NUCLEOTIDE SEQUENCE</scope>
</reference>
<proteinExistence type="predicted"/>
<dbReference type="AlphaFoldDB" id="A0A6J6WP17"/>